<dbReference type="RefSeq" id="WP_153823214.1">
    <property type="nucleotide sequence ID" value="NZ_WJIE01000011.1"/>
</dbReference>
<evidence type="ECO:0000259" key="1">
    <source>
        <dbReference type="Pfam" id="PF09369"/>
    </source>
</evidence>
<proteinExistence type="predicted"/>
<comment type="caution">
    <text evidence="2">The sequence shown here is derived from an EMBL/GenBank/DDBJ whole genome shotgun (WGS) entry which is preliminary data.</text>
</comment>
<dbReference type="Pfam" id="PF09369">
    <property type="entry name" value="MZB"/>
    <property type="match status" value="1"/>
</dbReference>
<organism evidence="2 3">
    <name type="scientific">Polyangium spumosum</name>
    <dbReference type="NCBI Taxonomy" id="889282"/>
    <lineage>
        <taxon>Bacteria</taxon>
        <taxon>Pseudomonadati</taxon>
        <taxon>Myxococcota</taxon>
        <taxon>Polyangia</taxon>
        <taxon>Polyangiales</taxon>
        <taxon>Polyangiaceae</taxon>
        <taxon>Polyangium</taxon>
    </lineage>
</organism>
<dbReference type="AlphaFoldDB" id="A0A6N7PWZ6"/>
<dbReference type="InterPro" id="IPR018973">
    <property type="entry name" value="MZB"/>
</dbReference>
<reference evidence="2 3" key="1">
    <citation type="submission" date="2019-10" db="EMBL/GenBank/DDBJ databases">
        <title>A soil myxobacterium in the family Polyangiaceae.</title>
        <authorList>
            <person name="Li Y."/>
            <person name="Wang J."/>
        </authorList>
    </citation>
    <scope>NUCLEOTIDE SEQUENCE [LARGE SCALE GENOMIC DNA]</scope>
    <source>
        <strain evidence="2 3">DSM 14734</strain>
    </source>
</reference>
<dbReference type="InterPro" id="IPR047721">
    <property type="entry name" value="DrmB"/>
</dbReference>
<dbReference type="Proteomes" id="UP000440224">
    <property type="component" value="Unassembled WGS sequence"/>
</dbReference>
<accession>A0A6N7PWZ6</accession>
<evidence type="ECO:0000313" key="2">
    <source>
        <dbReference type="EMBL" id="MRG96409.1"/>
    </source>
</evidence>
<feature type="domain" description="MrfA-like Zn-binding" evidence="1">
    <location>
        <begin position="495"/>
        <end position="595"/>
    </location>
</feature>
<keyword evidence="3" id="KW-1185">Reference proteome</keyword>
<dbReference type="NCBIfam" id="NF038324">
    <property type="entry name" value="DrmB_fam"/>
    <property type="match status" value="1"/>
</dbReference>
<evidence type="ECO:0000313" key="3">
    <source>
        <dbReference type="Proteomes" id="UP000440224"/>
    </source>
</evidence>
<gene>
    <name evidence="2" type="ORF">GF068_31465</name>
</gene>
<dbReference type="OrthoDB" id="9134227at2"/>
<sequence>MSKDLWKVGVKWREKRPEGTIRHSQIITTYGPGALVDFVDDAAIVAGLSWWAKGEQITEDRLLAMLSKEPDFRNVKLHAPPASGRELESPDRKWIKAFRFPEWFICQNEHCWEDGGLAPRKDGAKPRRLLRINQLDGTGHKCKGGKGKASKVQPVRFTRACPAGHLDDIAWIDLAHLRRKEADPCRRPILWIDEAAASGDLDDVRLSCTGCGATIRMSYATRRMVEDHPPLGYCDGRRPWLGTDEKVECKAPMRFLLRSASHAYFSVPASVIHIPDRDAAMREKVTSVHDTIKGADDADDVRFFRKKVEAVRVALEGMSDDAVFAEILRRREGQTVARKKIKQAELEVLLAGDESQNNERFALKNVPLPKHRKGILSRIGKVVLLPRLTEVRALCGFTRFEQRTTDIDGELDIGAEVARLDEPVTWLPAVENPGEGFFFSLDESALLAWLRDKPGVEARDRLIKAGFKAWQEQRDDRKKAKDDFANVRYVLLHSLAHLLITAVSLECGYSASSIRERIYAGAGGSGILLYTASPGAEGSLGGLVEVGRHLERYLAQALDLGRLCSNDPVCAAHLPDHEVGGGDRYLEGASCHGCLLISEPSCERMNLYLDRTLVVGTVESSDAAFFEGV</sequence>
<dbReference type="EMBL" id="WJIE01000011">
    <property type="protein sequence ID" value="MRG96409.1"/>
    <property type="molecule type" value="Genomic_DNA"/>
</dbReference>
<name>A0A6N7PWZ6_9BACT</name>
<protein>
    <submittedName>
        <fullName evidence="2">DUF1998 domain-containing protein</fullName>
    </submittedName>
</protein>